<dbReference type="InterPro" id="IPR011701">
    <property type="entry name" value="MFS"/>
</dbReference>
<feature type="transmembrane region" description="Helical" evidence="7">
    <location>
        <begin position="406"/>
        <end position="428"/>
    </location>
</feature>
<feature type="transmembrane region" description="Helical" evidence="7">
    <location>
        <begin position="263"/>
        <end position="284"/>
    </location>
</feature>
<evidence type="ECO:0000256" key="3">
    <source>
        <dbReference type="ARBA" id="ARBA00022692"/>
    </source>
</evidence>
<evidence type="ECO:0000256" key="1">
    <source>
        <dbReference type="ARBA" id="ARBA00004651"/>
    </source>
</evidence>
<dbReference type="SUPFAM" id="SSF103473">
    <property type="entry name" value="MFS general substrate transporter"/>
    <property type="match status" value="1"/>
</dbReference>
<evidence type="ECO:0000313" key="9">
    <source>
        <dbReference type="EMBL" id="SDL96326.1"/>
    </source>
</evidence>
<feature type="transmembrane region" description="Helical" evidence="7">
    <location>
        <begin position="114"/>
        <end position="136"/>
    </location>
</feature>
<evidence type="ECO:0000256" key="4">
    <source>
        <dbReference type="ARBA" id="ARBA00022989"/>
    </source>
</evidence>
<keyword evidence="5 7" id="KW-0472">Membrane</keyword>
<dbReference type="Gene3D" id="1.20.1250.20">
    <property type="entry name" value="MFS general substrate transporter like domains"/>
    <property type="match status" value="1"/>
</dbReference>
<dbReference type="InterPro" id="IPR036259">
    <property type="entry name" value="MFS_trans_sf"/>
</dbReference>
<keyword evidence="4 7" id="KW-1133">Transmembrane helix</keyword>
<keyword evidence="2" id="KW-0813">Transport</keyword>
<proteinExistence type="predicted"/>
<protein>
    <submittedName>
        <fullName evidence="9">Predicted arabinose efflux permease, MFS family</fullName>
    </submittedName>
</protein>
<keyword evidence="3 7" id="KW-0812">Transmembrane</keyword>
<comment type="subcellular location">
    <subcellularLocation>
        <location evidence="1">Cell membrane</location>
        <topology evidence="1">Multi-pass membrane protein</topology>
    </subcellularLocation>
</comment>
<feature type="transmembrane region" description="Helical" evidence="7">
    <location>
        <begin position="148"/>
        <end position="173"/>
    </location>
</feature>
<feature type="transmembrane region" description="Helical" evidence="7">
    <location>
        <begin position="21"/>
        <end position="47"/>
    </location>
</feature>
<feature type="transmembrane region" description="Helical" evidence="7">
    <location>
        <begin position="304"/>
        <end position="325"/>
    </location>
</feature>
<dbReference type="InterPro" id="IPR020846">
    <property type="entry name" value="MFS_dom"/>
</dbReference>
<dbReference type="PANTHER" id="PTHR23505:SF79">
    <property type="entry name" value="PROTEIN SPINSTER"/>
    <property type="match status" value="1"/>
</dbReference>
<evidence type="ECO:0000256" key="2">
    <source>
        <dbReference type="ARBA" id="ARBA00022448"/>
    </source>
</evidence>
<evidence type="ECO:0000259" key="8">
    <source>
        <dbReference type="PROSITE" id="PS50850"/>
    </source>
</evidence>
<dbReference type="STRING" id="633440.SAMN05421869_13399"/>
<evidence type="ECO:0000256" key="7">
    <source>
        <dbReference type="SAM" id="Phobius"/>
    </source>
</evidence>
<dbReference type="PANTHER" id="PTHR23505">
    <property type="entry name" value="SPINSTER"/>
    <property type="match status" value="1"/>
</dbReference>
<feature type="transmembrane region" description="Helical" evidence="7">
    <location>
        <begin position="59"/>
        <end position="81"/>
    </location>
</feature>
<accession>A0A1G9PBY8</accession>
<dbReference type="GO" id="GO:0005886">
    <property type="term" value="C:plasma membrane"/>
    <property type="evidence" value="ECO:0007669"/>
    <property type="project" value="UniProtKB-SubCell"/>
</dbReference>
<feature type="transmembrane region" description="Helical" evidence="7">
    <location>
        <begin position="366"/>
        <end position="385"/>
    </location>
</feature>
<dbReference type="Proteomes" id="UP000199202">
    <property type="component" value="Unassembled WGS sequence"/>
</dbReference>
<gene>
    <name evidence="9" type="ORF">SAMN05421869_13399</name>
</gene>
<feature type="transmembrane region" description="Helical" evidence="7">
    <location>
        <begin position="179"/>
        <end position="198"/>
    </location>
</feature>
<dbReference type="GO" id="GO:0022857">
    <property type="term" value="F:transmembrane transporter activity"/>
    <property type="evidence" value="ECO:0007669"/>
    <property type="project" value="InterPro"/>
</dbReference>
<dbReference type="AlphaFoldDB" id="A0A1G9PBY8"/>
<dbReference type="Pfam" id="PF07690">
    <property type="entry name" value="MFS_1"/>
    <property type="match status" value="1"/>
</dbReference>
<dbReference type="EMBL" id="FNDJ01000033">
    <property type="protein sequence ID" value="SDL96326.1"/>
    <property type="molecule type" value="Genomic_DNA"/>
</dbReference>
<name>A0A1G9PBY8_9ACTN</name>
<feature type="region of interest" description="Disordered" evidence="6">
    <location>
        <begin position="203"/>
        <end position="232"/>
    </location>
</feature>
<feature type="transmembrane region" description="Helical" evidence="7">
    <location>
        <begin position="88"/>
        <end position="108"/>
    </location>
</feature>
<feature type="transmembrane region" description="Helical" evidence="7">
    <location>
        <begin position="337"/>
        <end position="360"/>
    </location>
</feature>
<evidence type="ECO:0000256" key="5">
    <source>
        <dbReference type="ARBA" id="ARBA00023136"/>
    </source>
</evidence>
<keyword evidence="10" id="KW-1185">Reference proteome</keyword>
<evidence type="ECO:0000313" key="10">
    <source>
        <dbReference type="Proteomes" id="UP000199202"/>
    </source>
</evidence>
<feature type="transmembrane region" description="Helical" evidence="7">
    <location>
        <begin position="440"/>
        <end position="457"/>
    </location>
</feature>
<reference evidence="9 10" key="1">
    <citation type="submission" date="2016-10" db="EMBL/GenBank/DDBJ databases">
        <authorList>
            <person name="de Groot N.N."/>
        </authorList>
    </citation>
    <scope>NUCLEOTIDE SEQUENCE [LARGE SCALE GENOMIC DNA]</scope>
    <source>
        <strain evidence="9 10">CGMCC 4.6533</strain>
    </source>
</reference>
<sequence length="485" mass="50657">MRAVLDRATRRASIVVGGQARLRVIALLAGVLSLVAADLGTVGAVGVEIKQSLGLSNAGLGSLIAVPSAAGALAVLPVGVLTDRLHRVRFLATCIVLWSLAMVVGGLADSLSWLLLSRVALGALTAAAGPTVASLVGDFFPPGERGRIYGFILSGETLGAGFGLVVGSAIAHFLSWRAAFWFLALLGLIFVFVITRHLPEPKRGGQSRLPEVLTSRTKPAGGAQAGRDDAARRAVRRRGIGPDPALVLRHNPARMSLWRATRYVLSIRTNVVLIAASVIGYFFFAGLRTFAVVFVHEQYGLGQAGLTGMVLVLGVGALLGVLSGGRVADGLTHRGYISARLVVPAVAYVAGAAFFVPGLLTTSVVIALPFLLVSAASMAAALAPLDAARLDVMHSRLWGRAESVRTFLRVGAEAVAPLTFGLLADVLGPSGTTSAQGLRYTFLIMLVPLVTSAIVLLHGRYAYPRDVATAAASERMTGADRRRVQ</sequence>
<evidence type="ECO:0000256" key="6">
    <source>
        <dbReference type="SAM" id="MobiDB-lite"/>
    </source>
</evidence>
<feature type="domain" description="Major facilitator superfamily (MFS) profile" evidence="8">
    <location>
        <begin position="24"/>
        <end position="464"/>
    </location>
</feature>
<dbReference type="InterPro" id="IPR044770">
    <property type="entry name" value="MFS_spinster-like"/>
</dbReference>
<organism evidence="9 10">
    <name type="scientific">Nonomuraea jiangxiensis</name>
    <dbReference type="NCBI Taxonomy" id="633440"/>
    <lineage>
        <taxon>Bacteria</taxon>
        <taxon>Bacillati</taxon>
        <taxon>Actinomycetota</taxon>
        <taxon>Actinomycetes</taxon>
        <taxon>Streptosporangiales</taxon>
        <taxon>Streptosporangiaceae</taxon>
        <taxon>Nonomuraea</taxon>
    </lineage>
</organism>
<dbReference type="PROSITE" id="PS50850">
    <property type="entry name" value="MFS"/>
    <property type="match status" value="1"/>
</dbReference>